<organism evidence="2">
    <name type="scientific">Edaphobacter paludis</name>
    <dbReference type="NCBI Taxonomy" id="3035702"/>
    <lineage>
        <taxon>Bacteria</taxon>
        <taxon>Pseudomonadati</taxon>
        <taxon>Acidobacteriota</taxon>
        <taxon>Terriglobia</taxon>
        <taxon>Terriglobales</taxon>
        <taxon>Acidobacteriaceae</taxon>
        <taxon>Edaphobacter</taxon>
    </lineage>
</organism>
<dbReference type="CDD" id="cd02236">
    <property type="entry name" value="cupin_CV2614-like"/>
    <property type="match status" value="1"/>
</dbReference>
<dbReference type="InterPro" id="IPR011051">
    <property type="entry name" value="RmlC_Cupin_sf"/>
</dbReference>
<dbReference type="Pfam" id="PF07883">
    <property type="entry name" value="Cupin_2"/>
    <property type="match status" value="1"/>
</dbReference>
<feature type="domain" description="Cupin type-2" evidence="1">
    <location>
        <begin position="33"/>
        <end position="103"/>
    </location>
</feature>
<accession>A0AAU7D5W5</accession>
<dbReference type="EMBL" id="CP121195">
    <property type="protein sequence ID" value="XBH12955.1"/>
    <property type="molecule type" value="Genomic_DNA"/>
</dbReference>
<reference evidence="2" key="1">
    <citation type="submission" date="2023-03" db="EMBL/GenBank/DDBJ databases">
        <title>Edaphobacter sp.</title>
        <authorList>
            <person name="Huber K.J."/>
            <person name="Papendorf J."/>
            <person name="Pilke C."/>
            <person name="Bunk B."/>
            <person name="Sproeer C."/>
            <person name="Pester M."/>
        </authorList>
    </citation>
    <scope>NUCLEOTIDE SEQUENCE</scope>
    <source>
        <strain evidence="2">DSM 109920</strain>
    </source>
</reference>
<gene>
    <name evidence="2" type="ORF">P8936_14830</name>
</gene>
<sequence>MSNITNVSTDVKTIVGEQLEYPSNPNPMISSSILTIAPGAVTQWMVHPVQPYLYVLEGTLTVEFAADGSRQTFKAGQALLQTRTHWHRGRNDGTTLVRFLSVFVGAKDVPTILHPPSGKIVEESTARADVVRKAPAA</sequence>
<dbReference type="Gene3D" id="2.60.120.10">
    <property type="entry name" value="Jelly Rolls"/>
    <property type="match status" value="1"/>
</dbReference>
<dbReference type="AlphaFoldDB" id="A0AAU7D5W5"/>
<dbReference type="SUPFAM" id="SSF51182">
    <property type="entry name" value="RmlC-like cupins"/>
    <property type="match status" value="1"/>
</dbReference>
<evidence type="ECO:0000313" key="2">
    <source>
        <dbReference type="EMBL" id="XBH12955.1"/>
    </source>
</evidence>
<proteinExistence type="predicted"/>
<dbReference type="InterPro" id="IPR013096">
    <property type="entry name" value="Cupin_2"/>
</dbReference>
<protein>
    <submittedName>
        <fullName evidence="2">Cupin domain-containing protein</fullName>
    </submittedName>
</protein>
<name>A0AAU7D5W5_9BACT</name>
<dbReference type="RefSeq" id="WP_348269613.1">
    <property type="nucleotide sequence ID" value="NZ_CP121195.1"/>
</dbReference>
<evidence type="ECO:0000259" key="1">
    <source>
        <dbReference type="Pfam" id="PF07883"/>
    </source>
</evidence>
<dbReference type="InterPro" id="IPR014710">
    <property type="entry name" value="RmlC-like_jellyroll"/>
</dbReference>